<keyword evidence="7" id="KW-1185">Reference proteome</keyword>
<evidence type="ECO:0000256" key="4">
    <source>
        <dbReference type="RuleBase" id="RU361169"/>
    </source>
</evidence>
<evidence type="ECO:0000256" key="1">
    <source>
        <dbReference type="ARBA" id="ARBA00008834"/>
    </source>
</evidence>
<dbReference type="PANTHER" id="PTHR31339">
    <property type="entry name" value="PECTIN LYASE-RELATED"/>
    <property type="match status" value="1"/>
</dbReference>
<gene>
    <name evidence="6" type="ORF">HXA33_02225</name>
</gene>
<comment type="similarity">
    <text evidence="1 4">Belongs to the glycosyl hydrolase 28 family.</text>
</comment>
<dbReference type="EMBL" id="JABXYM010000001">
    <property type="protein sequence ID" value="MCR6095349.1"/>
    <property type="molecule type" value="Genomic_DNA"/>
</dbReference>
<evidence type="ECO:0000259" key="5">
    <source>
        <dbReference type="Pfam" id="PF12708"/>
    </source>
</evidence>
<dbReference type="InterPro" id="IPR051801">
    <property type="entry name" value="GH28_Enzymes"/>
</dbReference>
<dbReference type="InterPro" id="IPR011050">
    <property type="entry name" value="Pectin_lyase_fold/virulence"/>
</dbReference>
<dbReference type="PANTHER" id="PTHR31339:SF9">
    <property type="entry name" value="PLASMIN AND FIBRONECTIN-BINDING PROTEIN A"/>
    <property type="match status" value="1"/>
</dbReference>
<dbReference type="Gene3D" id="2.160.20.10">
    <property type="entry name" value="Single-stranded right-handed beta-helix, Pectin lyase-like"/>
    <property type="match status" value="1"/>
</dbReference>
<dbReference type="RefSeq" id="WP_257820046.1">
    <property type="nucleotide sequence ID" value="NZ_JABXYM010000001.1"/>
</dbReference>
<accession>A0A9Q4AZ60</accession>
<dbReference type="InterPro" id="IPR012334">
    <property type="entry name" value="Pectin_lyas_fold"/>
</dbReference>
<dbReference type="GO" id="GO:0005975">
    <property type="term" value="P:carbohydrate metabolic process"/>
    <property type="evidence" value="ECO:0007669"/>
    <property type="project" value="InterPro"/>
</dbReference>
<dbReference type="SMART" id="SM00710">
    <property type="entry name" value="PbH1"/>
    <property type="match status" value="6"/>
</dbReference>
<dbReference type="GO" id="GO:0004650">
    <property type="term" value="F:polygalacturonase activity"/>
    <property type="evidence" value="ECO:0007669"/>
    <property type="project" value="InterPro"/>
</dbReference>
<dbReference type="Pfam" id="PF00295">
    <property type="entry name" value="Glyco_hydro_28"/>
    <property type="match status" value="1"/>
</dbReference>
<evidence type="ECO:0000313" key="7">
    <source>
        <dbReference type="Proteomes" id="UP001057753"/>
    </source>
</evidence>
<dbReference type="PROSITE" id="PS00502">
    <property type="entry name" value="POLYGALACTURONASE"/>
    <property type="match status" value="1"/>
</dbReference>
<evidence type="ECO:0000313" key="6">
    <source>
        <dbReference type="EMBL" id="MCR6095349.1"/>
    </source>
</evidence>
<organism evidence="6 7">
    <name type="scientific">Salipaludibacillus agaradhaerens</name>
    <name type="common">Bacillus agaradhaerens</name>
    <dbReference type="NCBI Taxonomy" id="76935"/>
    <lineage>
        <taxon>Bacteria</taxon>
        <taxon>Bacillati</taxon>
        <taxon>Bacillota</taxon>
        <taxon>Bacilli</taxon>
        <taxon>Bacillales</taxon>
        <taxon>Bacillaceae</taxon>
    </lineage>
</organism>
<keyword evidence="3 4" id="KW-0326">Glycosidase</keyword>
<dbReference type="SUPFAM" id="SSF51126">
    <property type="entry name" value="Pectin lyase-like"/>
    <property type="match status" value="1"/>
</dbReference>
<evidence type="ECO:0000256" key="3">
    <source>
        <dbReference type="ARBA" id="ARBA00023295"/>
    </source>
</evidence>
<keyword evidence="2 4" id="KW-0378">Hydrolase</keyword>
<comment type="caution">
    <text evidence="6">The sequence shown here is derived from an EMBL/GenBank/DDBJ whole genome shotgun (WGS) entry which is preliminary data.</text>
</comment>
<dbReference type="InterPro" id="IPR000743">
    <property type="entry name" value="Glyco_hydro_28"/>
</dbReference>
<sequence>MIYNIVDYGAVADGVTDNSNAFKVAISECKEKGGTVYVPIGEYVTGPIHLVSHLTLYLEAGSVILFTDDFSRYPPIRTRWSGYDCYAFSPLLFGENLTNVTVKGEGVLDGQGESWWKVANDLKRGCSYHDETTHRLRALNHALLPDLKTNVLEWESQFLRPPLLQFYECKNITLEGITVRHSPFWNTHLVYCENVTIRGLTFENPADTPNGDGCDIDSCRYVRVSDCQFDVGDDCLCLKSGIDETGRRIGRPTEYVTVTNCTMARGHGGVVMGSENSGGIQHVTISNCVFNGTDRGIRLKTNRARGGYIRHILATNIMMNDVFCPVAINMFYKYGIDEHDELLQKEEAIPITEKTPVIEHIHLSHITVDRARAAAAFIYGLPEKPVADVRISHVHIRMTDDEEEKGGEPDMVKESVRMAGDGIVAKYVNGLHLHDVSVTTRQGPAFKVNHGTNVTLNDLTMPSIHEGTPVIVSQGENELYVGGNQASMLRDSYYEADHLIHDVKSQRNREPLL</sequence>
<feature type="domain" description="Rhamnogalacturonase A/B/Epimerase-like pectate lyase" evidence="5">
    <location>
        <begin position="3"/>
        <end position="57"/>
    </location>
</feature>
<name>A0A9Q4AZ60_SALAG</name>
<dbReference type="InterPro" id="IPR006626">
    <property type="entry name" value="PbH1"/>
</dbReference>
<dbReference type="Pfam" id="PF12708">
    <property type="entry name" value="Pect-lyase_RHGA_epim"/>
    <property type="match status" value="1"/>
</dbReference>
<protein>
    <submittedName>
        <fullName evidence="6">Glycoside hydrolase family 28 protein</fullName>
    </submittedName>
</protein>
<dbReference type="Proteomes" id="UP001057753">
    <property type="component" value="Unassembled WGS sequence"/>
</dbReference>
<reference evidence="6" key="1">
    <citation type="submission" date="2020-06" db="EMBL/GenBank/DDBJ databases">
        <title>Insight into the genomes of haloalkaliphilic bacilli from Kenyan soda lakes.</title>
        <authorList>
            <person name="Mwirichia R."/>
            <person name="Villamizar G.C."/>
            <person name="Poehlein A."/>
            <person name="Mugweru J."/>
            <person name="Kipnyargis A."/>
            <person name="Kiplimo D."/>
            <person name="Orwa P."/>
            <person name="Daniel R."/>
        </authorList>
    </citation>
    <scope>NUCLEOTIDE SEQUENCE</scope>
    <source>
        <strain evidence="6">B1096_S55</strain>
    </source>
</reference>
<dbReference type="InterPro" id="IPR024535">
    <property type="entry name" value="RHGA/B-epi-like_pectate_lyase"/>
</dbReference>
<evidence type="ECO:0000256" key="2">
    <source>
        <dbReference type="ARBA" id="ARBA00022801"/>
    </source>
</evidence>
<dbReference type="AlphaFoldDB" id="A0A9Q4AZ60"/>
<proteinExistence type="inferred from homology"/>